<organism evidence="2 3">
    <name type="scientific">Pyxidicoccus fallax</name>
    <dbReference type="NCBI Taxonomy" id="394095"/>
    <lineage>
        <taxon>Bacteria</taxon>
        <taxon>Pseudomonadati</taxon>
        <taxon>Myxococcota</taxon>
        <taxon>Myxococcia</taxon>
        <taxon>Myxococcales</taxon>
        <taxon>Cystobacterineae</taxon>
        <taxon>Myxococcaceae</taxon>
        <taxon>Pyxidicoccus</taxon>
    </lineage>
</organism>
<accession>A0A848LPJ7</accession>
<dbReference type="EMBL" id="JABBJJ010000183">
    <property type="protein sequence ID" value="NMO19424.1"/>
    <property type="molecule type" value="Genomic_DNA"/>
</dbReference>
<name>A0A848LPJ7_9BACT</name>
<protein>
    <submittedName>
        <fullName evidence="2">DUF2236 domain-containing protein</fullName>
    </submittedName>
</protein>
<evidence type="ECO:0000259" key="1">
    <source>
        <dbReference type="Pfam" id="PF09995"/>
    </source>
</evidence>
<comment type="caution">
    <text evidence="2">The sequence shown here is derived from an EMBL/GenBank/DDBJ whole genome shotgun (WGS) entry which is preliminary data.</text>
</comment>
<keyword evidence="3" id="KW-1185">Reference proteome</keyword>
<reference evidence="2 3" key="1">
    <citation type="submission" date="2020-04" db="EMBL/GenBank/DDBJ databases">
        <title>Draft genome of Pyxidicoccus fallax type strain.</title>
        <authorList>
            <person name="Whitworth D.E."/>
        </authorList>
    </citation>
    <scope>NUCLEOTIDE SEQUENCE [LARGE SCALE GENOMIC DNA]</scope>
    <source>
        <strain evidence="2 3">DSM 14698</strain>
    </source>
</reference>
<feature type="domain" description="ER-bound oxygenase mpaB/mpaB'/Rubber oxygenase catalytic" evidence="1">
    <location>
        <begin position="130"/>
        <end position="321"/>
    </location>
</feature>
<dbReference type="InterPro" id="IPR018713">
    <property type="entry name" value="MPAB/Lcp_cat_dom"/>
</dbReference>
<dbReference type="Pfam" id="PF09995">
    <property type="entry name" value="MPAB_Lcp_cat"/>
    <property type="match status" value="1"/>
</dbReference>
<dbReference type="Proteomes" id="UP000518300">
    <property type="component" value="Unassembled WGS sequence"/>
</dbReference>
<dbReference type="InterPro" id="IPR037473">
    <property type="entry name" value="Lcp-like"/>
</dbReference>
<gene>
    <name evidence="2" type="ORF">HG543_31810</name>
</gene>
<dbReference type="PANTHER" id="PTHR37539">
    <property type="entry name" value="SECRETED PROTEIN-RELATED"/>
    <property type="match status" value="1"/>
</dbReference>
<dbReference type="GO" id="GO:0016491">
    <property type="term" value="F:oxidoreductase activity"/>
    <property type="evidence" value="ECO:0007669"/>
    <property type="project" value="InterPro"/>
</dbReference>
<sequence>MSSSSNASSSTRGRWTDEVLEPFRAMGEPLADAVIQQVFANNEVETVNRMMRSLHSNVHLVPAELPDALEDYLNQTDDWPEWADPEKVVLGQRLFARYGMQMTLAYFTWSLPSCYGWAKAAKVLTWTGGIDKNVHRRILETAQFVLDVMAEGGLGPKGFGVRTAQKIRLLHATIRYHVGRDPKWRASEWGTPANQEDHVATLLTLALVPRVLTKLGLDFTREEEDAYFHCWRVIGHFLGIHADLLPRDLEDAEHLWEAIQQRQVRPSEDGVALNKALVEFLKSRIPGTMMDGVVVATMRELCSEAVADAVGLEKTDWTRHLMGPMRWMFSLSDEVQDQSGFAAKISASLSRKLLEGLHSSETGGGRVTFRIPQSLQDSWNLATTEEKKAG</sequence>
<dbReference type="PANTHER" id="PTHR37539:SF1">
    <property type="entry name" value="ER-BOUND OXYGENASE MPAB_MPAB'_RUBBER OXYGENASE CATALYTIC DOMAIN-CONTAINING PROTEIN"/>
    <property type="match status" value="1"/>
</dbReference>
<evidence type="ECO:0000313" key="3">
    <source>
        <dbReference type="Proteomes" id="UP000518300"/>
    </source>
</evidence>
<dbReference type="AlphaFoldDB" id="A0A848LPJ7"/>
<proteinExistence type="predicted"/>
<evidence type="ECO:0000313" key="2">
    <source>
        <dbReference type="EMBL" id="NMO19424.1"/>
    </source>
</evidence>